<organism evidence="3">
    <name type="scientific">Perkinsus marinus (strain ATCC 50983 / TXsc)</name>
    <dbReference type="NCBI Taxonomy" id="423536"/>
    <lineage>
        <taxon>Eukaryota</taxon>
        <taxon>Sar</taxon>
        <taxon>Alveolata</taxon>
        <taxon>Perkinsozoa</taxon>
        <taxon>Perkinsea</taxon>
        <taxon>Perkinsida</taxon>
        <taxon>Perkinsidae</taxon>
        <taxon>Perkinsus</taxon>
    </lineage>
</organism>
<dbReference type="Proteomes" id="UP000007800">
    <property type="component" value="Unassembled WGS sequence"/>
</dbReference>
<dbReference type="GeneID" id="9040211"/>
<dbReference type="RefSeq" id="XP_002768942.1">
    <property type="nucleotide sequence ID" value="XM_002768896.1"/>
</dbReference>
<proteinExistence type="predicted"/>
<feature type="compositionally biased region" description="Basic and acidic residues" evidence="1">
    <location>
        <begin position="130"/>
        <end position="139"/>
    </location>
</feature>
<accession>C5LNP1</accession>
<dbReference type="EMBL" id="GG683822">
    <property type="protein sequence ID" value="EER01660.1"/>
    <property type="molecule type" value="Genomic_DNA"/>
</dbReference>
<keyword evidence="3" id="KW-1185">Reference proteome</keyword>
<feature type="region of interest" description="Disordered" evidence="1">
    <location>
        <begin position="93"/>
        <end position="139"/>
    </location>
</feature>
<feature type="non-terminal residue" evidence="2">
    <location>
        <position position="155"/>
    </location>
</feature>
<evidence type="ECO:0008006" key="4">
    <source>
        <dbReference type="Google" id="ProtNLM"/>
    </source>
</evidence>
<sequence length="155" mass="16974">WGRDEPAPAAKLEWIQNPYDAVFPASLGTSNQNCVDLDLAEGRKWIDQFFPNAETYRRLQQVKCRYNAVDMFNFPAIDLMTIDIDDSICEAGTTTTSTTTNADSTASSSRARTTAAGSFSTSKSTTSGHSDCKEADRKCSEGYPGSFCMTNKLPN</sequence>
<dbReference type="Gene3D" id="3.40.462.20">
    <property type="match status" value="1"/>
</dbReference>
<dbReference type="InParanoid" id="C5LNP1"/>
<feature type="compositionally biased region" description="Low complexity" evidence="1">
    <location>
        <begin position="93"/>
        <end position="128"/>
    </location>
</feature>
<gene>
    <name evidence="2" type="ORF">Pmar_PMAR008239</name>
</gene>
<dbReference type="OrthoDB" id="10487204at2759"/>
<evidence type="ECO:0000313" key="3">
    <source>
        <dbReference type="Proteomes" id="UP000007800"/>
    </source>
</evidence>
<dbReference type="AlphaFoldDB" id="C5LNP1"/>
<reference evidence="2 3" key="1">
    <citation type="submission" date="2008-07" db="EMBL/GenBank/DDBJ databases">
        <authorList>
            <person name="El-Sayed N."/>
            <person name="Caler E."/>
            <person name="Inman J."/>
            <person name="Amedeo P."/>
            <person name="Hass B."/>
            <person name="Wortman J."/>
        </authorList>
    </citation>
    <scope>NUCLEOTIDE SEQUENCE [LARGE SCALE GENOMIC DNA]</scope>
    <source>
        <strain evidence="3">ATCC 50983 / TXsc</strain>
    </source>
</reference>
<evidence type="ECO:0000256" key="1">
    <source>
        <dbReference type="SAM" id="MobiDB-lite"/>
    </source>
</evidence>
<name>C5LNP1_PERM5</name>
<protein>
    <recommendedName>
        <fullName evidence="4">Berberine/berberine-like domain-containing protein</fullName>
    </recommendedName>
</protein>
<feature type="non-terminal residue" evidence="2">
    <location>
        <position position="1"/>
    </location>
</feature>
<dbReference type="Gene3D" id="3.30.465.10">
    <property type="match status" value="1"/>
</dbReference>
<evidence type="ECO:0000313" key="2">
    <source>
        <dbReference type="EMBL" id="EER01660.1"/>
    </source>
</evidence>
<dbReference type="InterPro" id="IPR016169">
    <property type="entry name" value="FAD-bd_PCMH_sub2"/>
</dbReference>